<dbReference type="Pfam" id="PF00477">
    <property type="entry name" value="LEA_5"/>
    <property type="match status" value="1"/>
</dbReference>
<dbReference type="STRING" id="1590841.A0A2R6RXE4"/>
<dbReference type="Gramene" id="PSS34695">
    <property type="protein sequence ID" value="PSS34695"/>
    <property type="gene ID" value="CEY00_Acc01802"/>
</dbReference>
<feature type="region of interest" description="Disordered" evidence="1">
    <location>
        <begin position="1"/>
        <end position="41"/>
    </location>
</feature>
<sequence length="87" mass="9336">AGVRSRARQGMTVVPGGTGGKTLGAQEDLAEGRSRGRHTRKAQLRTEGYLKLGNRGGETRREQMGTEGYWEMGRKGGLSPTDKFGGD</sequence>
<feature type="region of interest" description="Disordered" evidence="1">
    <location>
        <begin position="53"/>
        <end position="87"/>
    </location>
</feature>
<comment type="caution">
    <text evidence="2">The sequence shown here is derived from an EMBL/GenBank/DDBJ whole genome shotgun (WGS) entry which is preliminary data.</text>
</comment>
<dbReference type="OrthoDB" id="540492at2759"/>
<dbReference type="OMA" id="INRRTSW"/>
<protein>
    <submittedName>
        <fullName evidence="2">Uncharacterized protein</fullName>
    </submittedName>
</protein>
<dbReference type="PANTHER" id="PTHR34671">
    <property type="entry name" value="EM-LIKE PROTEIN GEA1"/>
    <property type="match status" value="1"/>
</dbReference>
<dbReference type="PANTHER" id="PTHR34671:SF22">
    <property type="entry name" value="OS01G0159600 PROTEIN"/>
    <property type="match status" value="1"/>
</dbReference>
<gene>
    <name evidence="2" type="ORF">CEY00_Acc01802</name>
</gene>
<dbReference type="GO" id="GO:0005829">
    <property type="term" value="C:cytosol"/>
    <property type="evidence" value="ECO:0007669"/>
    <property type="project" value="TreeGrafter"/>
</dbReference>
<proteinExistence type="predicted"/>
<accession>A0A2R6RXE4</accession>
<dbReference type="AlphaFoldDB" id="A0A2R6RXE4"/>
<dbReference type="EMBL" id="NKQK01000002">
    <property type="protein sequence ID" value="PSS34695.1"/>
    <property type="molecule type" value="Genomic_DNA"/>
</dbReference>
<reference evidence="3" key="2">
    <citation type="journal article" date="2018" name="BMC Genomics">
        <title>A manually annotated Actinidia chinensis var. chinensis (kiwifruit) genome highlights the challenges associated with draft genomes and gene prediction in plants.</title>
        <authorList>
            <person name="Pilkington S.M."/>
            <person name="Crowhurst R."/>
            <person name="Hilario E."/>
            <person name="Nardozza S."/>
            <person name="Fraser L."/>
            <person name="Peng Y."/>
            <person name="Gunaseelan K."/>
            <person name="Simpson R."/>
            <person name="Tahir J."/>
            <person name="Deroles S.C."/>
            <person name="Templeton K."/>
            <person name="Luo Z."/>
            <person name="Davy M."/>
            <person name="Cheng C."/>
            <person name="McNeilage M."/>
            <person name="Scaglione D."/>
            <person name="Liu Y."/>
            <person name="Zhang Q."/>
            <person name="Datson P."/>
            <person name="De Silva N."/>
            <person name="Gardiner S.E."/>
            <person name="Bassett H."/>
            <person name="Chagne D."/>
            <person name="McCallum J."/>
            <person name="Dzierzon H."/>
            <person name="Deng C."/>
            <person name="Wang Y.Y."/>
            <person name="Barron L."/>
            <person name="Manako K."/>
            <person name="Bowen J."/>
            <person name="Foster T.M."/>
            <person name="Erridge Z.A."/>
            <person name="Tiffin H."/>
            <person name="Waite C.N."/>
            <person name="Davies K.M."/>
            <person name="Grierson E.P."/>
            <person name="Laing W.A."/>
            <person name="Kirk R."/>
            <person name="Chen X."/>
            <person name="Wood M."/>
            <person name="Montefiori M."/>
            <person name="Brummell D.A."/>
            <person name="Schwinn K.E."/>
            <person name="Catanach A."/>
            <person name="Fullerton C."/>
            <person name="Li D."/>
            <person name="Meiyalaghan S."/>
            <person name="Nieuwenhuizen N."/>
            <person name="Read N."/>
            <person name="Prakash R."/>
            <person name="Hunter D."/>
            <person name="Zhang H."/>
            <person name="McKenzie M."/>
            <person name="Knabel M."/>
            <person name="Harris A."/>
            <person name="Allan A.C."/>
            <person name="Gleave A."/>
            <person name="Chen A."/>
            <person name="Janssen B.J."/>
            <person name="Plunkett B."/>
            <person name="Ampomah-Dwamena C."/>
            <person name="Voogd C."/>
            <person name="Leif D."/>
            <person name="Lafferty D."/>
            <person name="Souleyre E.J.F."/>
            <person name="Varkonyi-Gasic E."/>
            <person name="Gambi F."/>
            <person name="Hanley J."/>
            <person name="Yao J.L."/>
            <person name="Cheung J."/>
            <person name="David K.M."/>
            <person name="Warren B."/>
            <person name="Marsh K."/>
            <person name="Snowden K.C."/>
            <person name="Lin-Wang K."/>
            <person name="Brian L."/>
            <person name="Martinez-Sanchez M."/>
            <person name="Wang M."/>
            <person name="Ileperuma N."/>
            <person name="Macnee N."/>
            <person name="Campin R."/>
            <person name="McAtee P."/>
            <person name="Drummond R.S.M."/>
            <person name="Espley R.V."/>
            <person name="Ireland H.S."/>
            <person name="Wu R."/>
            <person name="Atkinson R.G."/>
            <person name="Karunairetnam S."/>
            <person name="Bulley S."/>
            <person name="Chunkath S."/>
            <person name="Hanley Z."/>
            <person name="Storey R."/>
            <person name="Thrimawithana A.H."/>
            <person name="Thomson S."/>
            <person name="David C."/>
            <person name="Testolin R."/>
            <person name="Huang H."/>
            <person name="Hellens R.P."/>
            <person name="Schaffer R.J."/>
        </authorList>
    </citation>
    <scope>NUCLEOTIDE SEQUENCE [LARGE SCALE GENOMIC DNA]</scope>
    <source>
        <strain evidence="3">cv. Red5</strain>
    </source>
</reference>
<feature type="non-terminal residue" evidence="2">
    <location>
        <position position="1"/>
    </location>
</feature>
<name>A0A2R6RXE4_ACTCC</name>
<dbReference type="InParanoid" id="A0A2R6RXE4"/>
<organism evidence="2 3">
    <name type="scientific">Actinidia chinensis var. chinensis</name>
    <name type="common">Chinese soft-hair kiwi</name>
    <dbReference type="NCBI Taxonomy" id="1590841"/>
    <lineage>
        <taxon>Eukaryota</taxon>
        <taxon>Viridiplantae</taxon>
        <taxon>Streptophyta</taxon>
        <taxon>Embryophyta</taxon>
        <taxon>Tracheophyta</taxon>
        <taxon>Spermatophyta</taxon>
        <taxon>Magnoliopsida</taxon>
        <taxon>eudicotyledons</taxon>
        <taxon>Gunneridae</taxon>
        <taxon>Pentapetalae</taxon>
        <taxon>asterids</taxon>
        <taxon>Ericales</taxon>
        <taxon>Actinidiaceae</taxon>
        <taxon>Actinidia</taxon>
    </lineage>
</organism>
<evidence type="ECO:0000256" key="1">
    <source>
        <dbReference type="SAM" id="MobiDB-lite"/>
    </source>
</evidence>
<evidence type="ECO:0000313" key="2">
    <source>
        <dbReference type="EMBL" id="PSS34695.1"/>
    </source>
</evidence>
<dbReference type="Proteomes" id="UP000241394">
    <property type="component" value="Chromosome LG2"/>
</dbReference>
<keyword evidence="3" id="KW-1185">Reference proteome</keyword>
<evidence type="ECO:0000313" key="3">
    <source>
        <dbReference type="Proteomes" id="UP000241394"/>
    </source>
</evidence>
<reference evidence="2 3" key="1">
    <citation type="submission" date="2017-07" db="EMBL/GenBank/DDBJ databases">
        <title>An improved, manually edited Actinidia chinensis var. chinensis (kiwifruit) genome highlights the challenges associated with draft genomes and gene prediction in plants.</title>
        <authorList>
            <person name="Pilkington S."/>
            <person name="Crowhurst R."/>
            <person name="Hilario E."/>
            <person name="Nardozza S."/>
            <person name="Fraser L."/>
            <person name="Peng Y."/>
            <person name="Gunaseelan K."/>
            <person name="Simpson R."/>
            <person name="Tahir J."/>
            <person name="Deroles S."/>
            <person name="Templeton K."/>
            <person name="Luo Z."/>
            <person name="Davy M."/>
            <person name="Cheng C."/>
            <person name="Mcneilage M."/>
            <person name="Scaglione D."/>
            <person name="Liu Y."/>
            <person name="Zhang Q."/>
            <person name="Datson P."/>
            <person name="De Silva N."/>
            <person name="Gardiner S."/>
            <person name="Bassett H."/>
            <person name="Chagne D."/>
            <person name="Mccallum J."/>
            <person name="Dzierzon H."/>
            <person name="Deng C."/>
            <person name="Wang Y.-Y."/>
            <person name="Barron N."/>
            <person name="Manako K."/>
            <person name="Bowen J."/>
            <person name="Foster T."/>
            <person name="Erridge Z."/>
            <person name="Tiffin H."/>
            <person name="Waite C."/>
            <person name="Davies K."/>
            <person name="Grierson E."/>
            <person name="Laing W."/>
            <person name="Kirk R."/>
            <person name="Chen X."/>
            <person name="Wood M."/>
            <person name="Montefiori M."/>
            <person name="Brummell D."/>
            <person name="Schwinn K."/>
            <person name="Catanach A."/>
            <person name="Fullerton C."/>
            <person name="Li D."/>
            <person name="Meiyalaghan S."/>
            <person name="Nieuwenhuizen N."/>
            <person name="Read N."/>
            <person name="Prakash R."/>
            <person name="Hunter D."/>
            <person name="Zhang H."/>
            <person name="Mckenzie M."/>
            <person name="Knabel M."/>
            <person name="Harris A."/>
            <person name="Allan A."/>
            <person name="Chen A."/>
            <person name="Janssen B."/>
            <person name="Plunkett B."/>
            <person name="Dwamena C."/>
            <person name="Voogd C."/>
            <person name="Leif D."/>
            <person name="Lafferty D."/>
            <person name="Souleyre E."/>
            <person name="Varkonyi-Gasic E."/>
            <person name="Gambi F."/>
            <person name="Hanley J."/>
            <person name="Yao J.-L."/>
            <person name="Cheung J."/>
            <person name="David K."/>
            <person name="Warren B."/>
            <person name="Marsh K."/>
            <person name="Snowden K."/>
            <person name="Lin-Wang K."/>
            <person name="Brian L."/>
            <person name="Martinez-Sanchez M."/>
            <person name="Wang M."/>
            <person name="Ileperuma N."/>
            <person name="Macnee N."/>
            <person name="Campin R."/>
            <person name="Mcatee P."/>
            <person name="Drummond R."/>
            <person name="Espley R."/>
            <person name="Ireland H."/>
            <person name="Wu R."/>
            <person name="Atkinson R."/>
            <person name="Karunairetnam S."/>
            <person name="Bulley S."/>
            <person name="Chunkath S."/>
            <person name="Hanley Z."/>
            <person name="Storey R."/>
            <person name="Thrimawithana A."/>
            <person name="Thomson S."/>
            <person name="David C."/>
            <person name="Testolin R."/>
        </authorList>
    </citation>
    <scope>NUCLEOTIDE SEQUENCE [LARGE SCALE GENOMIC DNA]</scope>
    <source>
        <strain evidence="3">cv. Red5</strain>
        <tissue evidence="2">Young leaf</tissue>
    </source>
</reference>
<dbReference type="InterPro" id="IPR038956">
    <property type="entry name" value="LEA_5"/>
</dbReference>
<dbReference type="GO" id="GO:0009737">
    <property type="term" value="P:response to abscisic acid"/>
    <property type="evidence" value="ECO:0007669"/>
    <property type="project" value="TreeGrafter"/>
</dbReference>
<dbReference type="InterPro" id="IPR000389">
    <property type="entry name" value="Small_hydrophilic_seed_prot"/>
</dbReference>